<dbReference type="InterPro" id="IPR008858">
    <property type="entry name" value="TROVE_dom"/>
</dbReference>
<feature type="repeat" description="WD" evidence="1">
    <location>
        <begin position="2374"/>
        <end position="2406"/>
    </location>
</feature>
<dbReference type="Pfam" id="PF05729">
    <property type="entry name" value="NACHT"/>
    <property type="match status" value="1"/>
</dbReference>
<evidence type="ECO:0000256" key="2">
    <source>
        <dbReference type="SAM" id="MobiDB-lite"/>
    </source>
</evidence>
<feature type="domain" description="NACHT" evidence="3">
    <location>
        <begin position="1260"/>
        <end position="1667"/>
    </location>
</feature>
<dbReference type="Gene3D" id="2.130.10.10">
    <property type="entry name" value="YVTN repeat-like/Quinoprotein amine dehydrogenase"/>
    <property type="match status" value="6"/>
</dbReference>
<dbReference type="Gene3D" id="3.40.50.300">
    <property type="entry name" value="P-loop containing nucleotide triphosphate hydrolases"/>
    <property type="match status" value="1"/>
</dbReference>
<dbReference type="InterPro" id="IPR056829">
    <property type="entry name" value="Beta-prop_TEP1_2nd"/>
</dbReference>
<dbReference type="PANTHER" id="PTHR44791">
    <property type="entry name" value="TELOMERASE PROTEIN COMPONENT 1 TEP1"/>
    <property type="match status" value="1"/>
</dbReference>
<dbReference type="InterPro" id="IPR037214">
    <property type="entry name" value="TROVE_dom_sf"/>
</dbReference>
<feature type="repeat" description="WD" evidence="1">
    <location>
        <begin position="2201"/>
        <end position="2241"/>
    </location>
</feature>
<dbReference type="PROSITE" id="PS50294">
    <property type="entry name" value="WD_REPEATS_REGION"/>
    <property type="match status" value="4"/>
</dbReference>
<feature type="repeat" description="WD" evidence="1">
    <location>
        <begin position="1978"/>
        <end position="2010"/>
    </location>
</feature>
<evidence type="ECO:0008006" key="7">
    <source>
        <dbReference type="Google" id="ProtNLM"/>
    </source>
</evidence>
<feature type="repeat" description="WD" evidence="1">
    <location>
        <begin position="2638"/>
        <end position="2668"/>
    </location>
</feature>
<dbReference type="InterPro" id="IPR015943">
    <property type="entry name" value="WD40/YVTN_repeat-like_dom_sf"/>
</dbReference>
<protein>
    <recommendedName>
        <fullName evidence="7">Telomerase protein component 1</fullName>
    </recommendedName>
</protein>
<dbReference type="Pfam" id="PF05386">
    <property type="entry name" value="TEP1_N"/>
    <property type="match status" value="7"/>
</dbReference>
<evidence type="ECO:0000259" key="3">
    <source>
        <dbReference type="PROSITE" id="PS50837"/>
    </source>
</evidence>
<dbReference type="SUPFAM" id="SSF52540">
    <property type="entry name" value="P-loop containing nucleoside triphosphate hydrolases"/>
    <property type="match status" value="1"/>
</dbReference>
<dbReference type="Pfam" id="PF25048">
    <property type="entry name" value="Beta-prop_TEP1_C"/>
    <property type="match status" value="1"/>
</dbReference>
<dbReference type="InterPro" id="IPR001680">
    <property type="entry name" value="WD40_rpt"/>
</dbReference>
<sequence>MEKIHGHVSAHLNILSLENRCLATLPDLKTLQKRHGHVSAHSDILSLENQCLATFSDLKILEDPRGPGCAHSDILSLENRCLATLPDLKTLQKRHGHVSAHSDILSLENQCLATFSDLKILEDPRGPGCAHSDILSLENRCLATLPDLKTLEKPHGPVSPHLDILSLENHCLATLPDLKTLEEPHGHGSVHRDILSLENRCLATLPILKSTVSPSPLLHNLQLSRLVQADLCSLNASNHLVSEPPASRAQCLSEGLSLLTCPRVLKTISATETAQEAALVRWSSGEKKSDEKEWAEAEMPFYSLSLGEKEEVEELALKLTHGDSESHPEPTDQALQEKKMVLISYLCSTLASNANMKNEAYSIQTFLLEVCSELAPLEPEFILKASLYARQQLNVRDVANNVLAIAAFLPVCRPHLRRYFCAIVQLPSDWIQVAEFYQSLARGEEDKLVPLPACLRAAMTDKFAQFDEYQLAKYNPRKHRAKRRPRRPPRPPKEHTFSKTKQFLPKFIRPLQGEQMMFEATYNPVSKKESEPRFTLKKLVQRLHIREPAQHVQALLGCRYPSNLQAFSRSRLPGPWDSSRAGKRMKLARPETWERELSLRGNKASVWEELIDRGKLPFMAMLRNLCNLLRVGISDFHHELVLQRLQQARSVIHSRQFPFRFLNAHDSINDLEAQLEKKALPFPSNTKLLQRIMIKNTRYGKRFASYWQSCKPSRRELRAAMMIPLIYEQLKRTKLKIHKARQWKCDREMLARYRQALETAVNLSVKHSLPPLPGRTLLAYLTDANADKIFPKSNLQGPPLNYVLLLIGMMMARTEQVDLLLCGRGIVKTPVINAEQGILKTATELQAQVQELDEKLDEWSLSALGEHLLSLATQRVPVDRVIIFGESTGDKLINAAKQLFWQHVNPKCLFVGVLLRKTGYLCTDLNPNDVTLSGCTDGILKFIAERGASRLLEHVGQMDKIFKIPPPPGKTGVRSLRPLEENIPSPLAPISQGWRSVRLFISSTFRDMHGERDLLLRSLLPALQARAAPHCISLHAIDLRWGITEEETRRNRQLEVCLGEVENSQLFVGILGSRYGYVPPNYSLPDHPHFRWAQQYPSGRSVTEMEVMQFLNRGLRLQPSAQPLIYFRDSSFLSSVPDAWKPDFISESEEAAHRISELKSYLNRQEGITCRRYCCEWGGVAAGRPYVGGLEEFGQLVLQDVWNMIQKLYLQPGAQLEQPGSILDDDVVQATFQQLQNPPSSARPRLLQDTMRQLMEHQGRLTVVTGQSGQGKTAFLASLVSALQASDGATVAPLVFFHFSGARPDQGLALILLRRLCAYLHSQLQEPSALPSTYRSLVWELQQRLLPRTAQSLKPGQPLVLIIDGADRLVDQHGQLISDWIPKTLPRWVHLVLSVSGDSSLGETLEQSQGARVVALGPLEPSARAQLVREELALYGKRLEESPFNNQMRLLLVKRGSALPLYLRLVTDHLRLFTLYEQVSERLRTLPATVPLLLQYILGTLEQEHGPDVLPQVLATLEVTRSGLTVDQLHGVLSAWRILPRGTKTWEGAVAAGNSRDLYPMGPFAYLIQSLRSLLGEGSLERPGARLCLHDGPLRTAAKCRYGKRPELEKTAHLLIAAQLWKMCDPDASGTFRSCPPAALGDLPHHLLQSGNHGLLAKFLTSLHVVAAHLELGLVPQLLEAHALYASSVPDEEQKLPETDVAVFHTFLRHQAPVLNQYPLLLHQQAANQPLDSPLCYQAPQLSQRWHLQHMLRWLNKPQTLGVQQSSSVSLVVSSSPTAVAFSPNGQRAAVGTANGTVYLLDLRTWQEERSVVSGCDGVSSCLFLSDNALFLTAFDGLLELWDLQHGCRVLQTKAHQNRITGCCLSPDRRLLATVCLGGCLKLWDTVRGQLASQHTCPKPLNCTAFHPEGQILAIGSWAGSFSFVQVDGLRVTKELGAPGASVRTLAFTVSGRVAAVGRLDGMVELWAWHEGARLAAFPTHCGFVAAALFLRAGCQLLTAGEDGKVQVWSGSLGRPRGCLRTTCLSPALSVALSPDGDRVAVGYQADGIWIYRISSGSQGAQCQALDVAVSALVWLSPQVLVSGAQDGALQGWMLKGSSLQSLWLWSSHWKAVLGLAASQELLAAASEDFTVRLWPRQLLTLPQKTEDFPCGIELRGHEGPVSCCSFSTDGCSLATGGRDRSLLCWDVRTLKAPVLICSFSACHRDWVTGCAWTKDNLLVSCSSDGSVALWDPESRQKLGHFLGHQSAVSAVVAVEEHVVSVGRDGTLKVWDHQGVEMTSIPAHSGPISHCAAALEPRAAGQPGSELLVVTVGLDGATRLWHPLLVFQIHTLLGHSGPVNAAAVSETSGLLLTASEDGSIRLWQVPEEADDTHIPRSSAAITAVAWAPDGSVAVSGNQAGELTLWQEAKAVATAQAPGCISALIWYSAHTLIVVSADKKVSEWQVELQKGSAPRNCSFHLNRVLQEDLGFLTGVSLAPDSQSLMLAKADLQVMQMKPGEDPSKIWESYSEHPMMLSTHQHYGVFVLQSMNLGILSRQKESGEFEKCLEFDLNLENPNKTLISVTQAKPESESSFLCASSDGMLWNLAKCTDEGEWTTENIWEKKEMPEPQTPGSDSSVCSEFGFAWQTTPQLKTRQRKKVHTSSVTALHVLPGLLVTASKDRDVKLWERPSMQLLGLFRCEGPVSCLEPWLGPNSTLHLAVGDTQGNVYFLSWE</sequence>
<dbReference type="PROSITE" id="PS50837">
    <property type="entry name" value="NACHT"/>
    <property type="match status" value="1"/>
</dbReference>
<reference evidence="5" key="1">
    <citation type="submission" date="2025-08" db="UniProtKB">
        <authorList>
            <consortium name="Ensembl"/>
        </authorList>
    </citation>
    <scope>IDENTIFICATION</scope>
</reference>
<feature type="region of interest" description="Disordered" evidence="2">
    <location>
        <begin position="475"/>
        <end position="498"/>
    </location>
</feature>
<accession>A0A8D0WVL1</accession>
<evidence type="ECO:0000313" key="5">
    <source>
        <dbReference type="Ensembl" id="ENSSSCP00030025701.1"/>
    </source>
</evidence>
<dbReference type="InterPro" id="IPR025139">
    <property type="entry name" value="DUF4062"/>
</dbReference>
<dbReference type="Pfam" id="PF25047">
    <property type="entry name" value="Beta-prop_TEP1_2nd"/>
    <property type="match status" value="1"/>
</dbReference>
<dbReference type="InterPro" id="IPR007111">
    <property type="entry name" value="NACHT_NTPase"/>
</dbReference>
<dbReference type="SUPFAM" id="SSF140864">
    <property type="entry name" value="TROVE domain-like"/>
    <property type="match status" value="1"/>
</dbReference>
<dbReference type="Pfam" id="PF13271">
    <property type="entry name" value="DUF4062"/>
    <property type="match status" value="1"/>
</dbReference>
<dbReference type="Pfam" id="PF05731">
    <property type="entry name" value="TROVE"/>
    <property type="match status" value="1"/>
</dbReference>
<dbReference type="InterPro" id="IPR045804">
    <property type="entry name" value="DUF5920"/>
</dbReference>
<dbReference type="PROSITE" id="PS50988">
    <property type="entry name" value="TROVE"/>
    <property type="match status" value="1"/>
</dbReference>
<dbReference type="SUPFAM" id="SSF50978">
    <property type="entry name" value="WD40 repeat-like"/>
    <property type="match status" value="3"/>
</dbReference>
<name>A0A8D0WVL1_PIG</name>
<evidence type="ECO:0000313" key="6">
    <source>
        <dbReference type="Proteomes" id="UP000694570"/>
    </source>
</evidence>
<feature type="repeat" description="WD" evidence="1">
    <location>
        <begin position="1853"/>
        <end position="1894"/>
    </location>
</feature>
<dbReference type="InterPro" id="IPR036322">
    <property type="entry name" value="WD40_repeat_dom_sf"/>
</dbReference>
<gene>
    <name evidence="5" type="primary">TEP1</name>
</gene>
<dbReference type="PROSITE" id="PS50082">
    <property type="entry name" value="WD_REPEATS_2"/>
    <property type="match status" value="8"/>
</dbReference>
<evidence type="ECO:0000256" key="1">
    <source>
        <dbReference type="PROSITE-ProRule" id="PRU00221"/>
    </source>
</evidence>
<dbReference type="InterPro" id="IPR056828">
    <property type="entry name" value="Beta-prop_TEP1_C"/>
</dbReference>
<dbReference type="InterPro" id="IPR027417">
    <property type="entry name" value="P-loop_NTPase"/>
</dbReference>
<dbReference type="Ensembl" id="ENSSSCT00030056590.1">
    <property type="protein sequence ID" value="ENSSSCP00030025701.1"/>
    <property type="gene ID" value="ENSSSCG00030040061.1"/>
</dbReference>
<dbReference type="CDD" id="cd00200">
    <property type="entry name" value="WD40"/>
    <property type="match status" value="1"/>
</dbReference>
<dbReference type="PROSITE" id="PS51226">
    <property type="entry name" value="TEP1_N"/>
    <property type="match status" value="7"/>
</dbReference>
<dbReference type="InterPro" id="IPR008850">
    <property type="entry name" value="TEP1_N"/>
</dbReference>
<evidence type="ECO:0000259" key="4">
    <source>
        <dbReference type="PROSITE" id="PS50988"/>
    </source>
</evidence>
<organism evidence="5 6">
    <name type="scientific">Sus scrofa</name>
    <name type="common">Pig</name>
    <dbReference type="NCBI Taxonomy" id="9823"/>
    <lineage>
        <taxon>Eukaryota</taxon>
        <taxon>Metazoa</taxon>
        <taxon>Chordata</taxon>
        <taxon>Craniata</taxon>
        <taxon>Vertebrata</taxon>
        <taxon>Euteleostomi</taxon>
        <taxon>Mammalia</taxon>
        <taxon>Eutheria</taxon>
        <taxon>Laurasiatheria</taxon>
        <taxon>Artiodactyla</taxon>
        <taxon>Suina</taxon>
        <taxon>Suidae</taxon>
        <taxon>Sus</taxon>
    </lineage>
</organism>
<feature type="compositionally biased region" description="Basic residues" evidence="2">
    <location>
        <begin position="475"/>
        <end position="490"/>
    </location>
</feature>
<proteinExistence type="predicted"/>
<dbReference type="Pfam" id="PF19334">
    <property type="entry name" value="DUF5920"/>
    <property type="match status" value="1"/>
</dbReference>
<feature type="repeat" description="WD" evidence="1">
    <location>
        <begin position="2242"/>
        <end position="2272"/>
    </location>
</feature>
<dbReference type="InterPro" id="IPR052652">
    <property type="entry name" value="Telomerase_Complex_Comp"/>
</dbReference>
<keyword evidence="1" id="KW-0853">WD repeat</keyword>
<dbReference type="Gene3D" id="1.25.40.370">
    <property type="match status" value="1"/>
</dbReference>
<dbReference type="SMART" id="SM00320">
    <property type="entry name" value="WD40"/>
    <property type="match status" value="17"/>
</dbReference>
<dbReference type="PANTHER" id="PTHR44791:SF1">
    <property type="entry name" value="TELOMERASE PROTEIN COMPONENT 1"/>
    <property type="match status" value="1"/>
</dbReference>
<dbReference type="FunFam" id="2.130.10.10:FF:001849">
    <property type="entry name" value="Telomerase protein component 1"/>
    <property type="match status" value="1"/>
</dbReference>
<dbReference type="GO" id="GO:0003723">
    <property type="term" value="F:RNA binding"/>
    <property type="evidence" value="ECO:0007669"/>
    <property type="project" value="InterPro"/>
</dbReference>
<feature type="repeat" description="WD" evidence="1">
    <location>
        <begin position="2332"/>
        <end position="2365"/>
    </location>
</feature>
<feature type="domain" description="TROVE" evidence="4">
    <location>
        <begin position="317"/>
        <end position="774"/>
    </location>
</feature>
<dbReference type="Proteomes" id="UP000694570">
    <property type="component" value="Unplaced"/>
</dbReference>
<dbReference type="Pfam" id="PF00400">
    <property type="entry name" value="WD40"/>
    <property type="match status" value="2"/>
</dbReference>
<dbReference type="FunFam" id="1.25.40.370:FF:000002">
    <property type="entry name" value="Telomerase associated protein 1"/>
    <property type="match status" value="1"/>
</dbReference>
<feature type="repeat" description="WD" evidence="1">
    <location>
        <begin position="2155"/>
        <end position="2190"/>
    </location>
</feature>